<accession>A0A3G8QUX5</accession>
<evidence type="ECO:0000259" key="4">
    <source>
        <dbReference type="PROSITE" id="PS50056"/>
    </source>
</evidence>
<keyword evidence="2" id="KW-0904">Protein phosphatase</keyword>
<keyword evidence="1" id="KW-0378">Hydrolase</keyword>
<dbReference type="Proteomes" id="UP000282007">
    <property type="component" value="Chromosome"/>
</dbReference>
<dbReference type="PANTHER" id="PTHR10159:SF519">
    <property type="entry name" value="DUAL SPECIFICITY PROTEIN PHOSPHATASE MPK3"/>
    <property type="match status" value="1"/>
</dbReference>
<dbReference type="CDD" id="cd14498">
    <property type="entry name" value="DSP"/>
    <property type="match status" value="1"/>
</dbReference>
<dbReference type="PROSITE" id="PS50056">
    <property type="entry name" value="TYR_PHOSPHATASE_2"/>
    <property type="match status" value="1"/>
</dbReference>
<dbReference type="GO" id="GO:0005737">
    <property type="term" value="C:cytoplasm"/>
    <property type="evidence" value="ECO:0007669"/>
    <property type="project" value="TreeGrafter"/>
</dbReference>
<dbReference type="PROSITE" id="PS50054">
    <property type="entry name" value="TYR_PHOSPHATASE_DUAL"/>
    <property type="match status" value="1"/>
</dbReference>
<dbReference type="InterPro" id="IPR016130">
    <property type="entry name" value="Tyr_Pase_AS"/>
</dbReference>
<keyword evidence="6" id="KW-1185">Reference proteome</keyword>
<dbReference type="InterPro" id="IPR020422">
    <property type="entry name" value="TYR_PHOSPHATASE_DUAL_dom"/>
</dbReference>
<gene>
    <name evidence="5" type="ORF">DU502_11605</name>
</gene>
<dbReference type="SUPFAM" id="SSF52799">
    <property type="entry name" value="(Phosphotyrosine protein) phosphatases II"/>
    <property type="match status" value="1"/>
</dbReference>
<evidence type="ECO:0000256" key="1">
    <source>
        <dbReference type="ARBA" id="ARBA00022801"/>
    </source>
</evidence>
<evidence type="ECO:0000313" key="5">
    <source>
        <dbReference type="EMBL" id="AZH25975.1"/>
    </source>
</evidence>
<feature type="domain" description="Tyrosine specific protein phosphatases" evidence="4">
    <location>
        <begin position="68"/>
        <end position="137"/>
    </location>
</feature>
<evidence type="ECO:0000256" key="2">
    <source>
        <dbReference type="ARBA" id="ARBA00022912"/>
    </source>
</evidence>
<dbReference type="PANTHER" id="PTHR10159">
    <property type="entry name" value="DUAL SPECIFICITY PROTEIN PHOSPHATASE"/>
    <property type="match status" value="1"/>
</dbReference>
<dbReference type="PROSITE" id="PS00383">
    <property type="entry name" value="TYR_PHOSPHATASE_1"/>
    <property type="match status" value="1"/>
</dbReference>
<dbReference type="OrthoDB" id="204030at2157"/>
<dbReference type="Gene3D" id="3.90.190.10">
    <property type="entry name" value="Protein tyrosine phosphatase superfamily"/>
    <property type="match status" value="1"/>
</dbReference>
<reference evidence="5 6" key="1">
    <citation type="submission" date="2018-07" db="EMBL/GenBank/DDBJ databases">
        <title>Genome sequences of Haloplanus aerogenes JCM 16430T.</title>
        <authorList>
            <person name="Kim Y.B."/>
            <person name="Roh S.W."/>
        </authorList>
    </citation>
    <scope>NUCLEOTIDE SEQUENCE [LARGE SCALE GENOMIC DNA]</scope>
    <source>
        <strain evidence="5 6">JCM 16430</strain>
    </source>
</reference>
<dbReference type="InterPro" id="IPR000340">
    <property type="entry name" value="Dual-sp_phosphatase_cat-dom"/>
</dbReference>
<dbReference type="GO" id="GO:0004721">
    <property type="term" value="F:phosphoprotein phosphatase activity"/>
    <property type="evidence" value="ECO:0007669"/>
    <property type="project" value="UniProtKB-KW"/>
</dbReference>
<dbReference type="Pfam" id="PF00782">
    <property type="entry name" value="DSPc"/>
    <property type="match status" value="1"/>
</dbReference>
<dbReference type="KEGG" id="haer:DU502_11605"/>
<protein>
    <submittedName>
        <fullName evidence="5">Phosphatase</fullName>
    </submittedName>
</protein>
<dbReference type="AlphaFoldDB" id="A0A3G8QUX5"/>
<name>A0A3G8QUX5_9EURY</name>
<dbReference type="InterPro" id="IPR000387">
    <property type="entry name" value="Tyr_Pase_dom"/>
</dbReference>
<feature type="domain" description="Tyrosine-protein phosphatase" evidence="3">
    <location>
        <begin position="13"/>
        <end position="148"/>
    </location>
</feature>
<sequence>MDHQTMINSFKRSVLAPVADDLYLGNQLAAESRYHDRRFDHVLTVSHAKAPLTTVHRPLQDNERVDQGAFTEAVKTARTLFRPSGSVLIHCAAGISRSPTVVATALTAERHVRSFELAIEMVRDSRPHVSPHPALLQCAEQYLNESIDRNAVQGTSLRVRAIRTVREINRWRSTPQKS</sequence>
<dbReference type="EMBL" id="CP034145">
    <property type="protein sequence ID" value="AZH25975.1"/>
    <property type="molecule type" value="Genomic_DNA"/>
</dbReference>
<evidence type="ECO:0000259" key="3">
    <source>
        <dbReference type="PROSITE" id="PS50054"/>
    </source>
</evidence>
<evidence type="ECO:0000313" key="6">
    <source>
        <dbReference type="Proteomes" id="UP000282007"/>
    </source>
</evidence>
<proteinExistence type="predicted"/>
<dbReference type="InterPro" id="IPR029021">
    <property type="entry name" value="Prot-tyrosine_phosphatase-like"/>
</dbReference>
<organism evidence="5 6">
    <name type="scientific">Haloplanus aerogenes</name>
    <dbReference type="NCBI Taxonomy" id="660522"/>
    <lineage>
        <taxon>Archaea</taxon>
        <taxon>Methanobacteriati</taxon>
        <taxon>Methanobacteriota</taxon>
        <taxon>Stenosarchaea group</taxon>
        <taxon>Halobacteria</taxon>
        <taxon>Halobacteriales</taxon>
        <taxon>Haloferacaceae</taxon>
        <taxon>Haloplanus</taxon>
    </lineage>
</organism>